<sequence>MAKRSDKGLQSHDHGLRVWEKLHHEYWHEELMEEIKAELEEAVAKMEAHMDEECVCGDSRLDVAFYREMLSLVQTGLHEHNFRVLPFVEESLRRYVEAKLSDHKCLRHLLKTRHCWGRDVLNQTHGC</sequence>
<organism evidence="1 2">
    <name type="scientific">Laceyella sediminis</name>
    <dbReference type="NCBI Taxonomy" id="573074"/>
    <lineage>
        <taxon>Bacteria</taxon>
        <taxon>Bacillati</taxon>
        <taxon>Bacillota</taxon>
        <taxon>Bacilli</taxon>
        <taxon>Bacillales</taxon>
        <taxon>Thermoactinomycetaceae</taxon>
        <taxon>Laceyella</taxon>
    </lineage>
</organism>
<evidence type="ECO:0000313" key="1">
    <source>
        <dbReference type="EMBL" id="PRZ17365.1"/>
    </source>
</evidence>
<reference evidence="1 2" key="1">
    <citation type="submission" date="2018-03" db="EMBL/GenBank/DDBJ databases">
        <title>Genomic Encyclopedia of Archaeal and Bacterial Type Strains, Phase II (KMG-II): from individual species to whole genera.</title>
        <authorList>
            <person name="Goeker M."/>
        </authorList>
    </citation>
    <scope>NUCLEOTIDE SEQUENCE [LARGE SCALE GENOMIC DNA]</scope>
    <source>
        <strain evidence="1 2">RHA1</strain>
    </source>
</reference>
<evidence type="ECO:0000313" key="2">
    <source>
        <dbReference type="Proteomes" id="UP000238836"/>
    </source>
</evidence>
<dbReference type="EMBL" id="PVTZ01000001">
    <property type="protein sequence ID" value="PRZ17365.1"/>
    <property type="molecule type" value="Genomic_DNA"/>
</dbReference>
<keyword evidence="2" id="KW-1185">Reference proteome</keyword>
<protein>
    <submittedName>
        <fullName evidence="1">Uncharacterized protein</fullName>
    </submittedName>
</protein>
<proteinExistence type="predicted"/>
<comment type="caution">
    <text evidence="1">The sequence shown here is derived from an EMBL/GenBank/DDBJ whole genome shotgun (WGS) entry which is preliminary data.</text>
</comment>
<dbReference type="Proteomes" id="UP000238836">
    <property type="component" value="Unassembled WGS sequence"/>
</dbReference>
<gene>
    <name evidence="1" type="ORF">CLV36_101469</name>
</gene>
<accession>A0ABX5EX29</accession>
<dbReference type="RefSeq" id="WP_106341592.1">
    <property type="nucleotide sequence ID" value="NZ_PVTZ01000001.1"/>
</dbReference>
<name>A0ABX5EX29_9BACL</name>